<dbReference type="Pfam" id="PF07686">
    <property type="entry name" value="V-set"/>
    <property type="match status" value="1"/>
</dbReference>
<dbReference type="InterPro" id="IPR007110">
    <property type="entry name" value="Ig-like_dom"/>
</dbReference>
<keyword evidence="7" id="KW-1185">Reference proteome</keyword>
<sequence>MNCEIGIFVSTRDLYFYQILKLQKEDKFAKCRQPEDPVKVNVQKEDTLKLRCGVENFSGSIFWKRGKIILSYGKEIFQDADRISIVDDLTIQIENVTLEDEAVYECQVPITSMQYFIDVTVTIPPSVEILRNTGERIVMLSDPLSIDCVGTGKPDPDITWTKNGGELPQNVDLDGTSLLISSVTDEDAGQYECTADNGVGVPVNDYIQVAVHYEPTAEIETDVIYSGPGHTLSIICMVEGSPTPDVSWFFNGNAITDFSGRTTRLSKVKSSKIQHELTIRPLIITDMGQYECLASNRYGQFNDAVNLTAIPKKVVITSEQVSEYSEAYRISWTVWSASQLVSNKILLRMINFTEPKEWQEINVPVEKTKFRGRGQKYDLTFDMTGLTADSTYEAMIQAENDYGYGEFSDVLIFETPKSDAPVNHQLQTTNGFALLRSFSTSFFGLCCVFLATGFPL</sequence>
<dbReference type="EMBL" id="OX597833">
    <property type="protein sequence ID" value="CAI9737984.1"/>
    <property type="molecule type" value="Genomic_DNA"/>
</dbReference>
<evidence type="ECO:0000313" key="6">
    <source>
        <dbReference type="EMBL" id="CAI9737984.1"/>
    </source>
</evidence>
<evidence type="ECO:0000259" key="4">
    <source>
        <dbReference type="PROSITE" id="PS50835"/>
    </source>
</evidence>
<dbReference type="FunFam" id="2.60.40.10:FF:000032">
    <property type="entry name" value="palladin isoform X1"/>
    <property type="match status" value="1"/>
</dbReference>
<dbReference type="Proteomes" id="UP001162480">
    <property type="component" value="Chromosome 20"/>
</dbReference>
<dbReference type="SMART" id="SM00409">
    <property type="entry name" value="IG"/>
    <property type="match status" value="3"/>
</dbReference>
<feature type="domain" description="Ig-like" evidence="4">
    <location>
        <begin position="215"/>
        <end position="308"/>
    </location>
</feature>
<evidence type="ECO:0000256" key="2">
    <source>
        <dbReference type="ARBA" id="ARBA00023157"/>
    </source>
</evidence>
<dbReference type="Pfam" id="PF13927">
    <property type="entry name" value="Ig_3"/>
    <property type="match status" value="1"/>
</dbReference>
<dbReference type="CDD" id="cd00063">
    <property type="entry name" value="FN3"/>
    <property type="match status" value="1"/>
</dbReference>
<accession>A0AA36BPY6</accession>
<dbReference type="InterPro" id="IPR036179">
    <property type="entry name" value="Ig-like_dom_sf"/>
</dbReference>
<dbReference type="AlphaFoldDB" id="A0AA36BPY6"/>
<dbReference type="InterPro" id="IPR003598">
    <property type="entry name" value="Ig_sub2"/>
</dbReference>
<dbReference type="GO" id="GO:0050808">
    <property type="term" value="P:synapse organization"/>
    <property type="evidence" value="ECO:0007669"/>
    <property type="project" value="TreeGrafter"/>
</dbReference>
<dbReference type="GO" id="GO:0008046">
    <property type="term" value="F:axon guidance receptor activity"/>
    <property type="evidence" value="ECO:0007669"/>
    <property type="project" value="TreeGrafter"/>
</dbReference>
<keyword evidence="1" id="KW-0677">Repeat</keyword>
<dbReference type="GO" id="GO:0007156">
    <property type="term" value="P:homophilic cell adhesion via plasma membrane adhesion molecules"/>
    <property type="evidence" value="ECO:0007669"/>
    <property type="project" value="TreeGrafter"/>
</dbReference>
<dbReference type="InterPro" id="IPR013106">
    <property type="entry name" value="Ig_V-set"/>
</dbReference>
<dbReference type="SUPFAM" id="SSF49265">
    <property type="entry name" value="Fibronectin type III"/>
    <property type="match status" value="1"/>
</dbReference>
<dbReference type="InterPro" id="IPR036116">
    <property type="entry name" value="FN3_sf"/>
</dbReference>
<keyword evidence="2" id="KW-1015">Disulfide bond</keyword>
<evidence type="ECO:0000256" key="3">
    <source>
        <dbReference type="ARBA" id="ARBA00023319"/>
    </source>
</evidence>
<dbReference type="GO" id="GO:0043025">
    <property type="term" value="C:neuronal cell body"/>
    <property type="evidence" value="ECO:0007669"/>
    <property type="project" value="TreeGrafter"/>
</dbReference>
<evidence type="ECO:0000259" key="5">
    <source>
        <dbReference type="PROSITE" id="PS50853"/>
    </source>
</evidence>
<evidence type="ECO:0000313" key="7">
    <source>
        <dbReference type="Proteomes" id="UP001162480"/>
    </source>
</evidence>
<dbReference type="PROSITE" id="PS50835">
    <property type="entry name" value="IG_LIKE"/>
    <property type="match status" value="3"/>
</dbReference>
<dbReference type="Gene3D" id="2.60.40.10">
    <property type="entry name" value="Immunoglobulins"/>
    <property type="match status" value="4"/>
</dbReference>
<feature type="domain" description="Fibronectin type-III" evidence="5">
    <location>
        <begin position="310"/>
        <end position="418"/>
    </location>
</feature>
<dbReference type="InterPro" id="IPR003599">
    <property type="entry name" value="Ig_sub"/>
</dbReference>
<dbReference type="InterPro" id="IPR013783">
    <property type="entry name" value="Ig-like_fold"/>
</dbReference>
<dbReference type="InterPro" id="IPR050958">
    <property type="entry name" value="Cell_Adh-Cytoskel_Orgn"/>
</dbReference>
<dbReference type="SMART" id="SM00406">
    <property type="entry name" value="IGv"/>
    <property type="match status" value="1"/>
</dbReference>
<protein>
    <submittedName>
        <fullName evidence="6">Neural cell adhesion molecule 1-like</fullName>
    </submittedName>
</protein>
<gene>
    <name evidence="6" type="ORF">OCTVUL_1B029402</name>
</gene>
<organism evidence="6 7">
    <name type="scientific">Octopus vulgaris</name>
    <name type="common">Common octopus</name>
    <dbReference type="NCBI Taxonomy" id="6645"/>
    <lineage>
        <taxon>Eukaryota</taxon>
        <taxon>Metazoa</taxon>
        <taxon>Spiralia</taxon>
        <taxon>Lophotrochozoa</taxon>
        <taxon>Mollusca</taxon>
        <taxon>Cephalopoda</taxon>
        <taxon>Coleoidea</taxon>
        <taxon>Octopodiformes</taxon>
        <taxon>Octopoda</taxon>
        <taxon>Incirrata</taxon>
        <taxon>Octopodidae</taxon>
        <taxon>Octopus</taxon>
    </lineage>
</organism>
<name>A0AA36BPY6_OCTVU</name>
<keyword evidence="3" id="KW-0393">Immunoglobulin domain</keyword>
<dbReference type="PROSITE" id="PS50853">
    <property type="entry name" value="FN3"/>
    <property type="match status" value="1"/>
</dbReference>
<dbReference type="PANTHER" id="PTHR45080:SF33">
    <property type="entry name" value="IG-LIKE DOMAIN-CONTAINING PROTEIN"/>
    <property type="match status" value="1"/>
</dbReference>
<dbReference type="SUPFAM" id="SSF48726">
    <property type="entry name" value="Immunoglobulin"/>
    <property type="match status" value="3"/>
</dbReference>
<reference evidence="6" key="1">
    <citation type="submission" date="2023-08" db="EMBL/GenBank/DDBJ databases">
        <authorList>
            <person name="Alioto T."/>
            <person name="Alioto T."/>
            <person name="Gomez Garrido J."/>
        </authorList>
    </citation>
    <scope>NUCLEOTIDE SEQUENCE</scope>
</reference>
<dbReference type="GO" id="GO:0005886">
    <property type="term" value="C:plasma membrane"/>
    <property type="evidence" value="ECO:0007669"/>
    <property type="project" value="TreeGrafter"/>
</dbReference>
<dbReference type="Pfam" id="PF07679">
    <property type="entry name" value="I-set"/>
    <property type="match status" value="1"/>
</dbReference>
<dbReference type="GO" id="GO:0030424">
    <property type="term" value="C:axon"/>
    <property type="evidence" value="ECO:0007669"/>
    <property type="project" value="TreeGrafter"/>
</dbReference>
<proteinExistence type="predicted"/>
<dbReference type="InterPro" id="IPR013098">
    <property type="entry name" value="Ig_I-set"/>
</dbReference>
<dbReference type="SMART" id="SM00408">
    <property type="entry name" value="IGc2"/>
    <property type="match status" value="3"/>
</dbReference>
<dbReference type="InterPro" id="IPR003961">
    <property type="entry name" value="FN3_dom"/>
</dbReference>
<feature type="domain" description="Ig-like" evidence="4">
    <location>
        <begin position="125"/>
        <end position="210"/>
    </location>
</feature>
<evidence type="ECO:0000256" key="1">
    <source>
        <dbReference type="ARBA" id="ARBA00022737"/>
    </source>
</evidence>
<feature type="domain" description="Ig-like" evidence="4">
    <location>
        <begin position="34"/>
        <end position="122"/>
    </location>
</feature>
<dbReference type="PANTHER" id="PTHR45080">
    <property type="entry name" value="CONTACTIN 5"/>
    <property type="match status" value="1"/>
</dbReference>